<sequence>MDNDNTLASTMKNLPPEERPYEKCLKYGPSRLTDAELLAVIIRTGSKGTKALSLAKDILKLSGAPNGLLGLHRLSVNDLMQVKGVGKVKAIQIKCMTEFSRRIAKAGAADELCFSQPETIARYYMEDFRHLGQEQMLLMMLNTKNKLLGEQIISKGTVNASLISPREIFLEALHYHAVSIVLIHNHPSGDPSPSKDDLRITKRIQEAGSMLGIGLLDHIILGDRSYVSLRERKILLG</sequence>
<comment type="caution">
    <text evidence="10">The sequence shown here is derived from an EMBL/GenBank/DDBJ whole genome shotgun (WGS) entry which is preliminary data.</text>
</comment>
<comment type="similarity">
    <text evidence="1 7">Belongs to the UPF0758 family.</text>
</comment>
<accession>A0AB73TAA6</accession>
<evidence type="ECO:0000256" key="5">
    <source>
        <dbReference type="ARBA" id="ARBA00022833"/>
    </source>
</evidence>
<evidence type="ECO:0000313" key="10">
    <source>
        <dbReference type="EMBL" id="PWJ79066.1"/>
    </source>
</evidence>
<dbReference type="Gene3D" id="3.40.140.10">
    <property type="entry name" value="Cytidine Deaminase, domain 2"/>
    <property type="match status" value="1"/>
</dbReference>
<evidence type="ECO:0000256" key="4">
    <source>
        <dbReference type="ARBA" id="ARBA00022801"/>
    </source>
</evidence>
<dbReference type="Pfam" id="PF20582">
    <property type="entry name" value="UPF0758_N"/>
    <property type="match status" value="1"/>
</dbReference>
<feature type="compositionally biased region" description="Polar residues" evidence="8">
    <location>
        <begin position="1"/>
        <end position="12"/>
    </location>
</feature>
<protein>
    <submittedName>
        <fullName evidence="10">DNA replication and repair protein RadC</fullName>
    </submittedName>
</protein>
<dbReference type="GO" id="GO:0046872">
    <property type="term" value="F:metal ion binding"/>
    <property type="evidence" value="ECO:0007669"/>
    <property type="project" value="UniProtKB-KW"/>
</dbReference>
<evidence type="ECO:0000256" key="2">
    <source>
        <dbReference type="ARBA" id="ARBA00022670"/>
    </source>
</evidence>
<evidence type="ECO:0000256" key="8">
    <source>
        <dbReference type="SAM" id="MobiDB-lite"/>
    </source>
</evidence>
<evidence type="ECO:0000256" key="3">
    <source>
        <dbReference type="ARBA" id="ARBA00022723"/>
    </source>
</evidence>
<feature type="region of interest" description="Disordered" evidence="8">
    <location>
        <begin position="1"/>
        <end position="20"/>
    </location>
</feature>
<dbReference type="GO" id="GO:0006508">
    <property type="term" value="P:proteolysis"/>
    <property type="evidence" value="ECO:0007669"/>
    <property type="project" value="UniProtKB-KW"/>
</dbReference>
<keyword evidence="11" id="KW-1185">Reference proteome</keyword>
<name>A0AB73TAA6_9FIRM</name>
<dbReference type="PANTHER" id="PTHR30471">
    <property type="entry name" value="DNA REPAIR PROTEIN RADC"/>
    <property type="match status" value="1"/>
</dbReference>
<dbReference type="NCBIfam" id="NF000642">
    <property type="entry name" value="PRK00024.1"/>
    <property type="match status" value="1"/>
</dbReference>
<keyword evidence="3" id="KW-0479">Metal-binding</keyword>
<evidence type="ECO:0000259" key="9">
    <source>
        <dbReference type="PROSITE" id="PS50249"/>
    </source>
</evidence>
<dbReference type="Proteomes" id="UP000245412">
    <property type="component" value="Unassembled WGS sequence"/>
</dbReference>
<dbReference type="CDD" id="cd08071">
    <property type="entry name" value="MPN_DUF2466"/>
    <property type="match status" value="1"/>
</dbReference>
<dbReference type="EMBL" id="QGGY01000001">
    <property type="protein sequence ID" value="PWJ79066.1"/>
    <property type="molecule type" value="Genomic_DNA"/>
</dbReference>
<dbReference type="PROSITE" id="PS01302">
    <property type="entry name" value="UPF0758"/>
    <property type="match status" value="1"/>
</dbReference>
<keyword evidence="5" id="KW-0862">Zinc</keyword>
<dbReference type="InterPro" id="IPR046778">
    <property type="entry name" value="UPF0758_N"/>
</dbReference>
<dbReference type="InterPro" id="IPR037518">
    <property type="entry name" value="MPN"/>
</dbReference>
<reference evidence="10 11" key="1">
    <citation type="submission" date="2018-05" db="EMBL/GenBank/DDBJ databases">
        <authorList>
            <person name="Goeker M."/>
            <person name="Huntemann M."/>
            <person name="Clum A."/>
            <person name="Pillay M."/>
            <person name="Palaniappan K."/>
            <person name="Varghese N."/>
            <person name="Mikhailova N."/>
            <person name="Stamatis D."/>
            <person name="Reddy T."/>
            <person name="Daum C."/>
            <person name="Shapiro N."/>
            <person name="Ivanova N."/>
            <person name="Kyrpides N."/>
            <person name="Woyke T."/>
        </authorList>
    </citation>
    <scope>NUCLEOTIDE SEQUENCE [LARGE SCALE GENOMIC DNA]</scope>
    <source>
        <strain evidence="10 11">DSM 26524</strain>
    </source>
</reference>
<dbReference type="AlphaFoldDB" id="A0AB73TAA6"/>
<keyword evidence="2" id="KW-0645">Protease</keyword>
<dbReference type="InterPro" id="IPR001405">
    <property type="entry name" value="UPF0758"/>
</dbReference>
<dbReference type="InterPro" id="IPR020891">
    <property type="entry name" value="UPF0758_CS"/>
</dbReference>
<feature type="domain" description="MPN" evidence="9">
    <location>
        <begin position="113"/>
        <end position="235"/>
    </location>
</feature>
<keyword evidence="4" id="KW-0378">Hydrolase</keyword>
<dbReference type="GO" id="GO:0008237">
    <property type="term" value="F:metallopeptidase activity"/>
    <property type="evidence" value="ECO:0007669"/>
    <property type="project" value="UniProtKB-KW"/>
</dbReference>
<evidence type="ECO:0000256" key="6">
    <source>
        <dbReference type="ARBA" id="ARBA00023049"/>
    </source>
</evidence>
<dbReference type="NCBIfam" id="TIGR00608">
    <property type="entry name" value="radc"/>
    <property type="match status" value="1"/>
</dbReference>
<keyword evidence="6" id="KW-0482">Metalloprotease</keyword>
<dbReference type="InterPro" id="IPR025657">
    <property type="entry name" value="RadC_JAB"/>
</dbReference>
<dbReference type="Pfam" id="PF04002">
    <property type="entry name" value="RadC"/>
    <property type="match status" value="1"/>
</dbReference>
<evidence type="ECO:0000256" key="1">
    <source>
        <dbReference type="ARBA" id="ARBA00010243"/>
    </source>
</evidence>
<evidence type="ECO:0000313" key="11">
    <source>
        <dbReference type="Proteomes" id="UP000245412"/>
    </source>
</evidence>
<gene>
    <name evidence="10" type="ORF">C7383_101443</name>
</gene>
<organism evidence="10 11">
    <name type="scientific">Murimonas intestini</name>
    <dbReference type="NCBI Taxonomy" id="1337051"/>
    <lineage>
        <taxon>Bacteria</taxon>
        <taxon>Bacillati</taxon>
        <taxon>Bacillota</taxon>
        <taxon>Clostridia</taxon>
        <taxon>Lachnospirales</taxon>
        <taxon>Lachnospiraceae</taxon>
        <taxon>Murimonas</taxon>
    </lineage>
</organism>
<dbReference type="PROSITE" id="PS50249">
    <property type="entry name" value="MPN"/>
    <property type="match status" value="1"/>
</dbReference>
<dbReference type="PANTHER" id="PTHR30471:SF3">
    <property type="entry name" value="UPF0758 PROTEIN YEES-RELATED"/>
    <property type="match status" value="1"/>
</dbReference>
<evidence type="ECO:0000256" key="7">
    <source>
        <dbReference type="RuleBase" id="RU003797"/>
    </source>
</evidence>
<proteinExistence type="inferred from homology"/>